<dbReference type="EMBL" id="BQKI01000074">
    <property type="protein sequence ID" value="GJN19618.1"/>
    <property type="molecule type" value="Genomic_DNA"/>
</dbReference>
<evidence type="ECO:0000313" key="3">
    <source>
        <dbReference type="EMBL" id="GJN19618.1"/>
    </source>
</evidence>
<comment type="caution">
    <text evidence="3">The sequence shown here is derived from an EMBL/GenBank/DDBJ whole genome shotgun (WGS) entry which is preliminary data.</text>
</comment>
<name>A0AAV5E8D2_ELECO</name>
<dbReference type="InterPro" id="IPR001810">
    <property type="entry name" value="F-box_dom"/>
</dbReference>
<dbReference type="Pfam" id="PF12937">
    <property type="entry name" value="F-box-like"/>
    <property type="match status" value="1"/>
</dbReference>
<organism evidence="3 4">
    <name type="scientific">Eleusine coracana subsp. coracana</name>
    <dbReference type="NCBI Taxonomy" id="191504"/>
    <lineage>
        <taxon>Eukaryota</taxon>
        <taxon>Viridiplantae</taxon>
        <taxon>Streptophyta</taxon>
        <taxon>Embryophyta</taxon>
        <taxon>Tracheophyta</taxon>
        <taxon>Spermatophyta</taxon>
        <taxon>Magnoliopsida</taxon>
        <taxon>Liliopsida</taxon>
        <taxon>Poales</taxon>
        <taxon>Poaceae</taxon>
        <taxon>PACMAD clade</taxon>
        <taxon>Chloridoideae</taxon>
        <taxon>Cynodonteae</taxon>
        <taxon>Eleusininae</taxon>
        <taxon>Eleusine</taxon>
    </lineage>
</organism>
<dbReference type="AlphaFoldDB" id="A0AAV5E8D2"/>
<dbReference type="Proteomes" id="UP001054889">
    <property type="component" value="Unassembled WGS sequence"/>
</dbReference>
<dbReference type="SUPFAM" id="SSF81383">
    <property type="entry name" value="F-box domain"/>
    <property type="match status" value="1"/>
</dbReference>
<accession>A0AAV5E8D2</accession>
<dbReference type="InterPro" id="IPR036047">
    <property type="entry name" value="F-box-like_dom_sf"/>
</dbReference>
<protein>
    <recommendedName>
        <fullName evidence="5">F-box domain-containing protein</fullName>
    </recommendedName>
</protein>
<dbReference type="Gene3D" id="1.20.1280.50">
    <property type="match status" value="1"/>
</dbReference>
<gene>
    <name evidence="3" type="primary">gb06913</name>
    <name evidence="3" type="ORF">PR202_gb06913</name>
</gene>
<sequence>MDAKRQRSSPMATANAITMVLDDDDILGEILLRVALATSLVRAALVCRRWLHIVSHPAFLRRFCTAPSGFVHPAHLWNPQASVPSGSQREQPDYDTTHVGELRDGAWQSITSPAGDHFPLDLKPAAPFRTVIVAGKHYLISTPSGIAAVRSLAAAASSSGGTLSCISTVFITPPDGMDCGEKTDLSPSWADESGIYLVHVRELQLSVWLYRLDSGTWLLEDTLCLRKVCADSGLKPLVFQDGLSPDTTDVRIIDAAKWHGRDAKFVFLKTGRRHVLYVDIKGRTAEKVYAIQPAEDGDYKIHPLVMIWPPVFPIIKDVDNDKKN</sequence>
<dbReference type="InterPro" id="IPR056594">
    <property type="entry name" value="AT5G49610-like_b-prop"/>
</dbReference>
<evidence type="ECO:0000259" key="1">
    <source>
        <dbReference type="Pfam" id="PF12937"/>
    </source>
</evidence>
<evidence type="ECO:0008006" key="5">
    <source>
        <dbReference type="Google" id="ProtNLM"/>
    </source>
</evidence>
<dbReference type="PANTHER" id="PTHR33207">
    <property type="entry name" value="F-BOX DOMAIN CONTAINING PROTEIN-RELATED"/>
    <property type="match status" value="1"/>
</dbReference>
<feature type="domain" description="F-box" evidence="1">
    <location>
        <begin position="25"/>
        <end position="65"/>
    </location>
</feature>
<keyword evidence="4" id="KW-1185">Reference proteome</keyword>
<evidence type="ECO:0000259" key="2">
    <source>
        <dbReference type="Pfam" id="PF23635"/>
    </source>
</evidence>
<feature type="domain" description="F-box protein AT5G49610-like beta-propeller" evidence="2">
    <location>
        <begin position="96"/>
        <end position="312"/>
    </location>
</feature>
<proteinExistence type="predicted"/>
<reference evidence="3" key="1">
    <citation type="journal article" date="2018" name="DNA Res.">
        <title>Multiple hybrid de novo genome assembly of finger millet, an orphan allotetraploid crop.</title>
        <authorList>
            <person name="Hatakeyama M."/>
            <person name="Aluri S."/>
            <person name="Balachadran M.T."/>
            <person name="Sivarajan S.R."/>
            <person name="Patrignani A."/>
            <person name="Gruter S."/>
            <person name="Poveda L."/>
            <person name="Shimizu-Inatsugi R."/>
            <person name="Baeten J."/>
            <person name="Francoijs K.J."/>
            <person name="Nataraja K.N."/>
            <person name="Reddy Y.A.N."/>
            <person name="Phadnis S."/>
            <person name="Ravikumar R.L."/>
            <person name="Schlapbach R."/>
            <person name="Sreeman S.M."/>
            <person name="Shimizu K.K."/>
        </authorList>
    </citation>
    <scope>NUCLEOTIDE SEQUENCE</scope>
</reference>
<dbReference type="Pfam" id="PF23635">
    <property type="entry name" value="Beta-prop_AT5G49610-like"/>
    <property type="match status" value="1"/>
</dbReference>
<evidence type="ECO:0000313" key="4">
    <source>
        <dbReference type="Proteomes" id="UP001054889"/>
    </source>
</evidence>
<reference evidence="3" key="2">
    <citation type="submission" date="2021-12" db="EMBL/GenBank/DDBJ databases">
        <title>Resequencing data analysis of finger millet.</title>
        <authorList>
            <person name="Hatakeyama M."/>
            <person name="Aluri S."/>
            <person name="Balachadran M.T."/>
            <person name="Sivarajan S.R."/>
            <person name="Poveda L."/>
            <person name="Shimizu-Inatsugi R."/>
            <person name="Schlapbach R."/>
            <person name="Sreeman S.M."/>
            <person name="Shimizu K.K."/>
        </authorList>
    </citation>
    <scope>NUCLEOTIDE SEQUENCE</scope>
</reference>